<keyword evidence="2" id="KW-1185">Reference proteome</keyword>
<evidence type="ECO:0000313" key="2">
    <source>
        <dbReference type="Proteomes" id="UP001172386"/>
    </source>
</evidence>
<comment type="caution">
    <text evidence="1">The sequence shown here is derived from an EMBL/GenBank/DDBJ whole genome shotgun (WGS) entry which is preliminary data.</text>
</comment>
<name>A0ACC3AFC6_9EURO</name>
<proteinExistence type="predicted"/>
<accession>A0ACC3AFC6</accession>
<dbReference type="Proteomes" id="UP001172386">
    <property type="component" value="Unassembled WGS sequence"/>
</dbReference>
<gene>
    <name evidence="1" type="ORF">H2198_002209</name>
</gene>
<organism evidence="1 2">
    <name type="scientific">Neophaeococcomyces mojaviensis</name>
    <dbReference type="NCBI Taxonomy" id="3383035"/>
    <lineage>
        <taxon>Eukaryota</taxon>
        <taxon>Fungi</taxon>
        <taxon>Dikarya</taxon>
        <taxon>Ascomycota</taxon>
        <taxon>Pezizomycotina</taxon>
        <taxon>Eurotiomycetes</taxon>
        <taxon>Chaetothyriomycetidae</taxon>
        <taxon>Chaetothyriales</taxon>
        <taxon>Chaetothyriales incertae sedis</taxon>
        <taxon>Neophaeococcomyces</taxon>
    </lineage>
</organism>
<evidence type="ECO:0000313" key="1">
    <source>
        <dbReference type="EMBL" id="KAJ9661050.1"/>
    </source>
</evidence>
<dbReference type="EMBL" id="JAPDRQ010000026">
    <property type="protein sequence ID" value="KAJ9661050.1"/>
    <property type="molecule type" value="Genomic_DNA"/>
</dbReference>
<protein>
    <submittedName>
        <fullName evidence="1">Uncharacterized protein</fullName>
    </submittedName>
</protein>
<sequence>MQLVSPYLYQIAPGKLAVTTRRKEFGIDTGRIFEDEIFTFLVGPEAVRFNIHISALNNISEPLGYLMTNQKMKESLEKQAPLEDVEPDIFRELVKYAYSGLCGATDGVQKSEPQGAVSFNFRCFICGTSCRNENKSYPFCSTHCRTTYDNNYYPSNRYNFKCVHPTCGATTISQCGTSLAVLCNNHNTAQNWEKYCFNRTTGNFVIGTQLPNPSPFACREYGYAHLSHTDLHSHLQNHQKISQPITDITTHAKLYVLADKYMIPHLKDICLHKLHNNLVATKITDETIDYLIELILYTYANTSDEGDILRGTANKLRDLVMAYAAEHSKEIIQYPAFRHMLSAGGTQAADFMALALTQIGSDGAS</sequence>
<reference evidence="1" key="1">
    <citation type="submission" date="2022-10" db="EMBL/GenBank/DDBJ databases">
        <title>Culturing micro-colonial fungi from biological soil crusts in the Mojave desert and describing Neophaeococcomyces mojavensis, and introducing the new genera and species Taxawa tesnikishii.</title>
        <authorList>
            <person name="Kurbessoian T."/>
            <person name="Stajich J.E."/>
        </authorList>
    </citation>
    <scope>NUCLEOTIDE SEQUENCE</scope>
    <source>
        <strain evidence="1">JES_112</strain>
    </source>
</reference>